<evidence type="ECO:0000256" key="1">
    <source>
        <dbReference type="SAM" id="SignalP"/>
    </source>
</evidence>
<dbReference type="EMBL" id="NPDY01000010">
    <property type="protein sequence ID" value="PJZ69345.1"/>
    <property type="molecule type" value="Genomic_DNA"/>
</dbReference>
<proteinExistence type="predicted"/>
<feature type="signal peptide" evidence="1">
    <location>
        <begin position="1"/>
        <end position="20"/>
    </location>
</feature>
<gene>
    <name evidence="2" type="ORF">CH360_11340</name>
    <name evidence="3" type="ORF">CH373_13775</name>
</gene>
<evidence type="ECO:0008006" key="6">
    <source>
        <dbReference type="Google" id="ProtNLM"/>
    </source>
</evidence>
<dbReference type="Proteomes" id="UP000231962">
    <property type="component" value="Unassembled WGS sequence"/>
</dbReference>
<dbReference type="EMBL" id="NPDZ01000009">
    <property type="protein sequence ID" value="PJZ72480.1"/>
    <property type="molecule type" value="Genomic_DNA"/>
</dbReference>
<evidence type="ECO:0000313" key="4">
    <source>
        <dbReference type="Proteomes" id="UP000231962"/>
    </source>
</evidence>
<reference evidence="4 5" key="1">
    <citation type="submission" date="2017-07" db="EMBL/GenBank/DDBJ databases">
        <title>Leptospira spp. isolated from tropical soils.</title>
        <authorList>
            <person name="Thibeaux R."/>
            <person name="Iraola G."/>
            <person name="Ferres I."/>
            <person name="Bierque E."/>
            <person name="Girault D."/>
            <person name="Soupe-Gilbert M.-E."/>
            <person name="Picardeau M."/>
            <person name="Goarant C."/>
        </authorList>
    </citation>
    <scope>NUCLEOTIDE SEQUENCE [LARGE SCALE GENOMIC DNA]</scope>
    <source>
        <strain evidence="3 5">FH1-B-B1</strain>
        <strain evidence="2 4">FH1-B-C1</strain>
    </source>
</reference>
<evidence type="ECO:0000313" key="2">
    <source>
        <dbReference type="EMBL" id="PJZ69345.1"/>
    </source>
</evidence>
<evidence type="ECO:0000313" key="5">
    <source>
        <dbReference type="Proteomes" id="UP000231990"/>
    </source>
</evidence>
<keyword evidence="4" id="KW-1185">Reference proteome</keyword>
<protein>
    <recommendedName>
        <fullName evidence="6">Lipoprotein</fullName>
    </recommendedName>
</protein>
<dbReference type="AlphaFoldDB" id="A0A2M9ZK90"/>
<dbReference type="RefSeq" id="WP_100714159.1">
    <property type="nucleotide sequence ID" value="NZ_NPDZ01000009.1"/>
</dbReference>
<dbReference type="Proteomes" id="UP000231990">
    <property type="component" value="Unassembled WGS sequence"/>
</dbReference>
<accession>A0A2M9ZK90</accession>
<keyword evidence="1" id="KW-0732">Signal</keyword>
<name>A0A2M9ZK90_9LEPT</name>
<comment type="caution">
    <text evidence="3">The sequence shown here is derived from an EMBL/GenBank/DDBJ whole genome shotgun (WGS) entry which is preliminary data.</text>
</comment>
<feature type="chain" id="PRO_5014760997" description="Lipoprotein" evidence="1">
    <location>
        <begin position="21"/>
        <end position="233"/>
    </location>
</feature>
<evidence type="ECO:0000313" key="3">
    <source>
        <dbReference type="EMBL" id="PJZ72480.1"/>
    </source>
</evidence>
<sequence>MVRVMMKYALIVILSSYLFTCNLGSKEQCTSETKGQIVTTKPKLYKSREDQSPVVLDYLAGKYFYVCSGEYLGKRLQPEVLIKGFYIVEGTQQPSEEFYFPTGDLYFFNVRKDATLSEFDGLWTNRELSLEYYLTYIVNVKTKTISYTMNGNCRIDNSEVICFDEYSGKKSTMLANFVFANGSLKGRFNRLVNPEKREINLPASVKNLDFELFKCSDRAICNNHGLALIKGSK</sequence>
<organism evidence="3 5">
    <name type="scientific">Leptospira perolatii</name>
    <dbReference type="NCBI Taxonomy" id="2023191"/>
    <lineage>
        <taxon>Bacteria</taxon>
        <taxon>Pseudomonadati</taxon>
        <taxon>Spirochaetota</taxon>
        <taxon>Spirochaetia</taxon>
        <taxon>Leptospirales</taxon>
        <taxon>Leptospiraceae</taxon>
        <taxon>Leptospira</taxon>
    </lineage>
</organism>